<proteinExistence type="predicted"/>
<dbReference type="RefSeq" id="WP_289459899.1">
    <property type="nucleotide sequence ID" value="NZ_JAUCML010000013.1"/>
</dbReference>
<comment type="caution">
    <text evidence="1">The sequence shown here is derived from an EMBL/GenBank/DDBJ whole genome shotgun (WGS) entry which is preliminary data.</text>
</comment>
<name>A0ABT7TAF1_9MICO</name>
<dbReference type="EMBL" id="JAUCML010000013">
    <property type="protein sequence ID" value="MDM7886554.1"/>
    <property type="molecule type" value="Genomic_DNA"/>
</dbReference>
<reference evidence="1 2" key="1">
    <citation type="submission" date="2023-06" db="EMBL/GenBank/DDBJ databases">
        <authorList>
            <person name="Feng G."/>
            <person name="Li J."/>
            <person name="Zhu H."/>
        </authorList>
    </citation>
    <scope>NUCLEOTIDE SEQUENCE [LARGE SCALE GENOMIC DNA]</scope>
    <source>
        <strain evidence="1 2">RHCKG23</strain>
    </source>
</reference>
<keyword evidence="2" id="KW-1185">Reference proteome</keyword>
<protein>
    <submittedName>
        <fullName evidence="1">Uncharacterized protein</fullName>
    </submittedName>
</protein>
<gene>
    <name evidence="1" type="ORF">QUG92_15695</name>
</gene>
<sequence>MKVLLSILWTATAAPYSVRRGARVWAALIGLPDPDGKGAARVNDALRTLTKEKFLRSDRQRGKTAELTLLSELGTGADYSHPGEAWAAAKEADPRERRRVQRYVKLPVTLWTSGWIAELDGAALAMLLILMSAARGRDPEDLWFTPQVASDRYALSETTRARGIAELKRYGLVAVYRTPVVRDHISSRRFRNTYTLNTHVFELHPEAALEAAAAKKPETPLSPIAAVERLGLQR</sequence>
<accession>A0ABT7TAF1</accession>
<evidence type="ECO:0000313" key="2">
    <source>
        <dbReference type="Proteomes" id="UP001237823"/>
    </source>
</evidence>
<evidence type="ECO:0000313" key="1">
    <source>
        <dbReference type="EMBL" id="MDM7886554.1"/>
    </source>
</evidence>
<organism evidence="1 2">
    <name type="scientific">Curtobacterium citri</name>
    <dbReference type="NCBI Taxonomy" id="3055139"/>
    <lineage>
        <taxon>Bacteria</taxon>
        <taxon>Bacillati</taxon>
        <taxon>Actinomycetota</taxon>
        <taxon>Actinomycetes</taxon>
        <taxon>Micrococcales</taxon>
        <taxon>Microbacteriaceae</taxon>
        <taxon>Curtobacterium</taxon>
    </lineage>
</organism>
<dbReference type="Proteomes" id="UP001237823">
    <property type="component" value="Unassembled WGS sequence"/>
</dbReference>